<gene>
    <name evidence="1" type="ORF">WJX73_006807</name>
</gene>
<protein>
    <submittedName>
        <fullName evidence="1">Uncharacterized protein</fullName>
    </submittedName>
</protein>
<dbReference type="Proteomes" id="UP001465755">
    <property type="component" value="Unassembled WGS sequence"/>
</dbReference>
<dbReference type="EMBL" id="JALJOQ010000209">
    <property type="protein sequence ID" value="KAK9789384.1"/>
    <property type="molecule type" value="Genomic_DNA"/>
</dbReference>
<evidence type="ECO:0000313" key="2">
    <source>
        <dbReference type="Proteomes" id="UP001465755"/>
    </source>
</evidence>
<proteinExistence type="predicted"/>
<dbReference type="AlphaFoldDB" id="A0AAW1NK92"/>
<accession>A0AAW1NK92</accession>
<reference evidence="1 2" key="1">
    <citation type="journal article" date="2024" name="Nat. Commun.">
        <title>Phylogenomics reveals the evolutionary origins of lichenization in chlorophyte algae.</title>
        <authorList>
            <person name="Puginier C."/>
            <person name="Libourel C."/>
            <person name="Otte J."/>
            <person name="Skaloud P."/>
            <person name="Haon M."/>
            <person name="Grisel S."/>
            <person name="Petersen M."/>
            <person name="Berrin J.G."/>
            <person name="Delaux P.M."/>
            <person name="Dal Grande F."/>
            <person name="Keller J."/>
        </authorList>
    </citation>
    <scope>NUCLEOTIDE SEQUENCE [LARGE SCALE GENOMIC DNA]</scope>
    <source>
        <strain evidence="1 2">SAG 2036</strain>
    </source>
</reference>
<sequence>MQRFEFSEWHYASPSGVFNPAAVFSPEHGWVMVFRWDRCHYDHCGVLHSQTTALVSLAGKEPSGPDMEQASENASEWRFSRATLQPLLTRNTANAAIIADLRPFNFKGDVFIAHWMKFGWEGNIVPPQQHLQGCWVEYRGKFSCDYTGISRLNFDTRQLDVVHQFRQPLIGPTDKHQGVRDWAFIERGKNLFIIYSLLPCTAIFLYNPKTSKGATFHSGFCYQQHSEIKNATGLVLQDAHFSGNPTRWTPPNSTTQSEFIAMVHAHTNTSTYAHWAVRLDSDTLAVTHISSQPLIKAADYEKAGYKPDNLVVGSCHELILPSGKQVLRLLLGQGLSRGHKDGHLDAQKENRAILASLHASFGRSTNKSS</sequence>
<keyword evidence="2" id="KW-1185">Reference proteome</keyword>
<comment type="caution">
    <text evidence="1">The sequence shown here is derived from an EMBL/GenBank/DDBJ whole genome shotgun (WGS) entry which is preliminary data.</text>
</comment>
<organism evidence="1 2">
    <name type="scientific">Symbiochloris irregularis</name>
    <dbReference type="NCBI Taxonomy" id="706552"/>
    <lineage>
        <taxon>Eukaryota</taxon>
        <taxon>Viridiplantae</taxon>
        <taxon>Chlorophyta</taxon>
        <taxon>core chlorophytes</taxon>
        <taxon>Trebouxiophyceae</taxon>
        <taxon>Trebouxiales</taxon>
        <taxon>Trebouxiaceae</taxon>
        <taxon>Symbiochloris</taxon>
    </lineage>
</organism>
<name>A0AAW1NK92_9CHLO</name>
<evidence type="ECO:0000313" key="1">
    <source>
        <dbReference type="EMBL" id="KAK9789384.1"/>
    </source>
</evidence>